<dbReference type="Proteomes" id="UP001345963">
    <property type="component" value="Unassembled WGS sequence"/>
</dbReference>
<dbReference type="EMBL" id="JAHUTI010021036">
    <property type="protein sequence ID" value="MED6239212.1"/>
    <property type="molecule type" value="Genomic_DNA"/>
</dbReference>
<gene>
    <name evidence="1" type="ORF">ATANTOWER_003439</name>
</gene>
<evidence type="ECO:0000313" key="1">
    <source>
        <dbReference type="EMBL" id="MED6239212.1"/>
    </source>
</evidence>
<comment type="caution">
    <text evidence="1">The sequence shown here is derived from an EMBL/GenBank/DDBJ whole genome shotgun (WGS) entry which is preliminary data.</text>
</comment>
<organism evidence="1 2">
    <name type="scientific">Ataeniobius toweri</name>
    <dbReference type="NCBI Taxonomy" id="208326"/>
    <lineage>
        <taxon>Eukaryota</taxon>
        <taxon>Metazoa</taxon>
        <taxon>Chordata</taxon>
        <taxon>Craniata</taxon>
        <taxon>Vertebrata</taxon>
        <taxon>Euteleostomi</taxon>
        <taxon>Actinopterygii</taxon>
        <taxon>Neopterygii</taxon>
        <taxon>Teleostei</taxon>
        <taxon>Neoteleostei</taxon>
        <taxon>Acanthomorphata</taxon>
        <taxon>Ovalentaria</taxon>
        <taxon>Atherinomorphae</taxon>
        <taxon>Cyprinodontiformes</taxon>
        <taxon>Goodeidae</taxon>
        <taxon>Ataeniobius</taxon>
    </lineage>
</organism>
<evidence type="ECO:0000313" key="2">
    <source>
        <dbReference type="Proteomes" id="UP001345963"/>
    </source>
</evidence>
<proteinExistence type="predicted"/>
<reference evidence="1 2" key="1">
    <citation type="submission" date="2021-07" db="EMBL/GenBank/DDBJ databases">
        <authorList>
            <person name="Palmer J.M."/>
        </authorList>
    </citation>
    <scope>NUCLEOTIDE SEQUENCE [LARGE SCALE GENOMIC DNA]</scope>
    <source>
        <strain evidence="1 2">AT_MEX2019</strain>
        <tissue evidence="1">Muscle</tissue>
    </source>
</reference>
<protein>
    <submittedName>
        <fullName evidence="1">Uncharacterized protein</fullName>
    </submittedName>
</protein>
<name>A0ABU7ALW3_9TELE</name>
<sequence>MAYFGLLLTNHASRSESSRNSRSNLESRHRFINNILGPDGILGWDKVQDLAEYLVYLRQALYLDEQQVTEVIHLWTALPDGDKRRINYQSRHQPKLAHSRFKAPKNTRVTPGVESVKRSLIGPPGIRLSGPAQVA</sequence>
<accession>A0ABU7ALW3</accession>
<keyword evidence="2" id="KW-1185">Reference proteome</keyword>